<sequence length="291" mass="32765">MKLIAIDMDGTLVSKQLKVTKANKEAIQRAREKGHMVVIATGRSFDEARYTLGEAELHLPLICVNGAEIRNEKWEKVTSIPIPFKQYFNVEKALRANNIYYEVYTSEGTYTDNREKAFKVMKDIVLTSNPDATEDDVHKAALRRFKLGTVKYIHDYDLLMEREGLEIYKVLAFSSEPEKVANSVERLKQIDHLAVSSSANNNLEITNADAQKGFALEKFAKLNKISLEDTMAIGDNYNDVSMLEKAGISVAMGNAYDEIKTIAKFVTKTNDESGVAYAIENYLEERKTSLA</sequence>
<protein>
    <recommendedName>
        <fullName evidence="3">Hydrolase</fullName>
    </recommendedName>
</protein>
<evidence type="ECO:0008006" key="3">
    <source>
        <dbReference type="Google" id="ProtNLM"/>
    </source>
</evidence>
<dbReference type="CDD" id="cd07516">
    <property type="entry name" value="HAD_Pase"/>
    <property type="match status" value="1"/>
</dbReference>
<dbReference type="Pfam" id="PF08282">
    <property type="entry name" value="Hydrolase_3"/>
    <property type="match status" value="1"/>
</dbReference>
<dbReference type="AlphaFoldDB" id="A0A0V8JB18"/>
<dbReference type="PANTHER" id="PTHR10000">
    <property type="entry name" value="PHOSPHOSERINE PHOSPHATASE"/>
    <property type="match status" value="1"/>
</dbReference>
<dbReference type="Gene3D" id="3.40.50.1000">
    <property type="entry name" value="HAD superfamily/HAD-like"/>
    <property type="match status" value="1"/>
</dbReference>
<dbReference type="PANTHER" id="PTHR10000:SF55">
    <property type="entry name" value="5-AMINO-6-(5-PHOSPHO-D-RIBITYLAMINO)URACIL PHOSPHATASE YCSE"/>
    <property type="match status" value="1"/>
</dbReference>
<dbReference type="SUPFAM" id="SSF56784">
    <property type="entry name" value="HAD-like"/>
    <property type="match status" value="1"/>
</dbReference>
<proteinExistence type="predicted"/>
<dbReference type="PROSITE" id="PS01229">
    <property type="entry name" value="COF_2"/>
    <property type="match status" value="1"/>
</dbReference>
<dbReference type="Gene3D" id="3.30.1240.10">
    <property type="match status" value="1"/>
</dbReference>
<organism evidence="1 2">
    <name type="scientific">Fictibacillus enclensis</name>
    <dbReference type="NCBI Taxonomy" id="1017270"/>
    <lineage>
        <taxon>Bacteria</taxon>
        <taxon>Bacillati</taxon>
        <taxon>Bacillota</taxon>
        <taxon>Bacilli</taxon>
        <taxon>Bacillales</taxon>
        <taxon>Fictibacillaceae</taxon>
        <taxon>Fictibacillus</taxon>
    </lineage>
</organism>
<dbReference type="Proteomes" id="UP000054099">
    <property type="component" value="Unassembled WGS sequence"/>
</dbReference>
<dbReference type="InterPro" id="IPR006379">
    <property type="entry name" value="HAD-SF_hydro_IIB"/>
</dbReference>
<dbReference type="OrthoDB" id="9806027at2"/>
<gene>
    <name evidence="1" type="ORF">AS030_00845</name>
</gene>
<dbReference type="GO" id="GO:0016791">
    <property type="term" value="F:phosphatase activity"/>
    <property type="evidence" value="ECO:0007669"/>
    <property type="project" value="TreeGrafter"/>
</dbReference>
<dbReference type="NCBIfam" id="TIGR00099">
    <property type="entry name" value="Cof-subfamily"/>
    <property type="match status" value="1"/>
</dbReference>
<dbReference type="EMBL" id="LNQN01000001">
    <property type="protein sequence ID" value="KSU84148.1"/>
    <property type="molecule type" value="Genomic_DNA"/>
</dbReference>
<dbReference type="GO" id="GO:0005829">
    <property type="term" value="C:cytosol"/>
    <property type="evidence" value="ECO:0007669"/>
    <property type="project" value="TreeGrafter"/>
</dbReference>
<reference evidence="1 2" key="1">
    <citation type="journal article" date="2014" name="Antonie Van Leeuwenhoek">
        <title>Fictibacillus enclensis sp. nov., isolated from marine sediment.</title>
        <authorList>
            <person name="Dastager S.G."/>
            <person name="Mawlankar R."/>
            <person name="Srinivasan K."/>
            <person name="Tang S.K."/>
            <person name="Lee J.C."/>
            <person name="Ramana V.V."/>
            <person name="Shouche Y.S."/>
        </authorList>
    </citation>
    <scope>NUCLEOTIDE SEQUENCE [LARGE SCALE GENOMIC DNA]</scope>
    <source>
        <strain evidence="1 2">NIO-1003</strain>
    </source>
</reference>
<dbReference type="SFLD" id="SFLDG01144">
    <property type="entry name" value="C2.B.4:_PGP_Like"/>
    <property type="match status" value="1"/>
</dbReference>
<accession>A0A0V8JB18</accession>
<dbReference type="RefSeq" id="WP_061967342.1">
    <property type="nucleotide sequence ID" value="NZ_FMAV01000001.1"/>
</dbReference>
<dbReference type="NCBIfam" id="TIGR01484">
    <property type="entry name" value="HAD-SF-IIB"/>
    <property type="match status" value="1"/>
</dbReference>
<name>A0A0V8JB18_9BACL</name>
<dbReference type="InterPro" id="IPR000150">
    <property type="entry name" value="Cof"/>
</dbReference>
<dbReference type="SFLD" id="SFLDG01140">
    <property type="entry name" value="C2.B:_Phosphomannomutase_and_P"/>
    <property type="match status" value="1"/>
</dbReference>
<dbReference type="InterPro" id="IPR023214">
    <property type="entry name" value="HAD_sf"/>
</dbReference>
<dbReference type="SFLD" id="SFLDS00003">
    <property type="entry name" value="Haloacid_Dehalogenase"/>
    <property type="match status" value="1"/>
</dbReference>
<dbReference type="InterPro" id="IPR036412">
    <property type="entry name" value="HAD-like_sf"/>
</dbReference>
<evidence type="ECO:0000313" key="2">
    <source>
        <dbReference type="Proteomes" id="UP000054099"/>
    </source>
</evidence>
<evidence type="ECO:0000313" key="1">
    <source>
        <dbReference type="EMBL" id="KSU84148.1"/>
    </source>
</evidence>
<dbReference type="GO" id="GO:0000287">
    <property type="term" value="F:magnesium ion binding"/>
    <property type="evidence" value="ECO:0007669"/>
    <property type="project" value="TreeGrafter"/>
</dbReference>
<comment type="caution">
    <text evidence="1">The sequence shown here is derived from an EMBL/GenBank/DDBJ whole genome shotgun (WGS) entry which is preliminary data.</text>
</comment>
<keyword evidence="2" id="KW-1185">Reference proteome</keyword>
<dbReference type="PROSITE" id="PS01228">
    <property type="entry name" value="COF_1"/>
    <property type="match status" value="1"/>
</dbReference>